<evidence type="ECO:0000313" key="1">
    <source>
        <dbReference type="EMBL" id="NNT72757.1"/>
    </source>
</evidence>
<evidence type="ECO:0000313" key="2">
    <source>
        <dbReference type="Proteomes" id="UP000536509"/>
    </source>
</evidence>
<organism evidence="1 2">
    <name type="scientific">Flavobacterium rivulicola</name>
    <dbReference type="NCBI Taxonomy" id="2732161"/>
    <lineage>
        <taxon>Bacteria</taxon>
        <taxon>Pseudomonadati</taxon>
        <taxon>Bacteroidota</taxon>
        <taxon>Flavobacteriia</taxon>
        <taxon>Flavobacteriales</taxon>
        <taxon>Flavobacteriaceae</taxon>
        <taxon>Flavobacterium</taxon>
    </lineage>
</organism>
<reference evidence="1 2" key="1">
    <citation type="submission" date="2020-05" db="EMBL/GenBank/DDBJ databases">
        <title>Draft genome of Flavobacterium sp. IMCC34852.</title>
        <authorList>
            <person name="Song J."/>
            <person name="Cho J.-C."/>
        </authorList>
    </citation>
    <scope>NUCLEOTIDE SEQUENCE [LARGE SCALE GENOMIC DNA]</scope>
    <source>
        <strain evidence="1 2">IMCC34852</strain>
    </source>
</reference>
<accession>A0A7Y3RBA2</accession>
<dbReference type="EMBL" id="JABEVX010000007">
    <property type="protein sequence ID" value="NNT72757.1"/>
    <property type="molecule type" value="Genomic_DNA"/>
</dbReference>
<dbReference type="AlphaFoldDB" id="A0A7Y3RBA2"/>
<gene>
    <name evidence="1" type="ORF">HKT18_11070</name>
</gene>
<name>A0A7Y3RBA2_9FLAO</name>
<comment type="caution">
    <text evidence="1">The sequence shown here is derived from an EMBL/GenBank/DDBJ whole genome shotgun (WGS) entry which is preliminary data.</text>
</comment>
<dbReference type="RefSeq" id="WP_171222920.1">
    <property type="nucleotide sequence ID" value="NZ_CP121446.1"/>
</dbReference>
<dbReference type="Proteomes" id="UP000536509">
    <property type="component" value="Unassembled WGS sequence"/>
</dbReference>
<sequence length="101" mass="11704">MKLLIITAITEFEKDIKSMLKKASVKAFSYRNVMGYKDVSEEFIESNWFASEMNETESLLFYAFVKKENVDLFFQLVADFNAKQETKAQVDVAVLQIEKSN</sequence>
<evidence type="ECO:0008006" key="3">
    <source>
        <dbReference type="Google" id="ProtNLM"/>
    </source>
</evidence>
<proteinExistence type="predicted"/>
<keyword evidence="2" id="KW-1185">Reference proteome</keyword>
<protein>
    <recommendedName>
        <fullName evidence="3">DUF3240 domain-containing protein</fullName>
    </recommendedName>
</protein>